<dbReference type="Gene3D" id="1.20.120.1630">
    <property type="match status" value="1"/>
</dbReference>
<feature type="transmembrane region" description="Helical" evidence="5">
    <location>
        <begin position="13"/>
        <end position="42"/>
    </location>
</feature>
<evidence type="ECO:0000256" key="3">
    <source>
        <dbReference type="ARBA" id="ARBA00022989"/>
    </source>
</evidence>
<comment type="caution">
    <text evidence="6">The sequence shown here is derived from an EMBL/GenBank/DDBJ whole genome shotgun (WGS) entry which is preliminary data.</text>
</comment>
<keyword evidence="3 5" id="KW-1133">Transmembrane helix</keyword>
<gene>
    <name evidence="6" type="ORF">HRJ53_24355</name>
</gene>
<accession>A0A7V8NV68</accession>
<keyword evidence="4 5" id="KW-0472">Membrane</keyword>
<evidence type="ECO:0000256" key="2">
    <source>
        <dbReference type="ARBA" id="ARBA00022692"/>
    </source>
</evidence>
<comment type="subcellular location">
    <subcellularLocation>
        <location evidence="1">Endomembrane system</location>
        <topology evidence="1">Multi-pass membrane protein</topology>
    </subcellularLocation>
</comment>
<protein>
    <recommendedName>
        <fullName evidence="8">Isoprenylcysteine carboxyl methyltransferase</fullName>
    </recommendedName>
</protein>
<evidence type="ECO:0000313" key="6">
    <source>
        <dbReference type="EMBL" id="MBA0088129.1"/>
    </source>
</evidence>
<keyword evidence="2 5" id="KW-0812">Transmembrane</keyword>
<keyword evidence="7" id="KW-1185">Reference proteome</keyword>
<proteinExistence type="predicted"/>
<dbReference type="Proteomes" id="UP000567293">
    <property type="component" value="Unassembled WGS sequence"/>
</dbReference>
<dbReference type="Pfam" id="PF04191">
    <property type="entry name" value="PEMT"/>
    <property type="match status" value="1"/>
</dbReference>
<evidence type="ECO:0008006" key="8">
    <source>
        <dbReference type="Google" id="ProtNLM"/>
    </source>
</evidence>
<evidence type="ECO:0000256" key="1">
    <source>
        <dbReference type="ARBA" id="ARBA00004127"/>
    </source>
</evidence>
<dbReference type="InterPro" id="IPR007318">
    <property type="entry name" value="Phopholipid_MeTrfase"/>
</dbReference>
<name>A0A7V8NV68_9BACT</name>
<dbReference type="GO" id="GO:0012505">
    <property type="term" value="C:endomembrane system"/>
    <property type="evidence" value="ECO:0007669"/>
    <property type="project" value="UniProtKB-SubCell"/>
</dbReference>
<dbReference type="AlphaFoldDB" id="A0A7V8NV68"/>
<sequence length="83" mass="9090">MADGPYRHVRNPLYLGTFLMSTGLGFLANRSGFVVLAAGAAIRILRLIGREEAELEKQQGQQQKRLHGSSVMRLNAIRQAAPA</sequence>
<reference evidence="6" key="1">
    <citation type="submission" date="2020-06" db="EMBL/GenBank/DDBJ databases">
        <title>Legume-microbial interactions unlock mineral nutrients during tropical forest succession.</title>
        <authorList>
            <person name="Epihov D.Z."/>
        </authorList>
    </citation>
    <scope>NUCLEOTIDE SEQUENCE [LARGE SCALE GENOMIC DNA]</scope>
    <source>
        <strain evidence="6">Pan2503</strain>
    </source>
</reference>
<evidence type="ECO:0000256" key="5">
    <source>
        <dbReference type="SAM" id="Phobius"/>
    </source>
</evidence>
<evidence type="ECO:0000313" key="7">
    <source>
        <dbReference type="Proteomes" id="UP000567293"/>
    </source>
</evidence>
<dbReference type="EMBL" id="JACDQQ010002356">
    <property type="protein sequence ID" value="MBA0088129.1"/>
    <property type="molecule type" value="Genomic_DNA"/>
</dbReference>
<evidence type="ECO:0000256" key="4">
    <source>
        <dbReference type="ARBA" id="ARBA00023136"/>
    </source>
</evidence>
<organism evidence="6 7">
    <name type="scientific">Candidatus Acidiferrum panamense</name>
    <dbReference type="NCBI Taxonomy" id="2741543"/>
    <lineage>
        <taxon>Bacteria</taxon>
        <taxon>Pseudomonadati</taxon>
        <taxon>Acidobacteriota</taxon>
        <taxon>Terriglobia</taxon>
        <taxon>Candidatus Acidiferrales</taxon>
        <taxon>Candidatus Acidiferrum</taxon>
    </lineage>
</organism>